<evidence type="ECO:0000256" key="4">
    <source>
        <dbReference type="ARBA" id="ARBA00012513"/>
    </source>
</evidence>
<evidence type="ECO:0000256" key="1">
    <source>
        <dbReference type="ARBA" id="ARBA00001946"/>
    </source>
</evidence>
<dbReference type="PANTHER" id="PTHR24356">
    <property type="entry name" value="SERINE/THREONINE-PROTEIN KINASE"/>
    <property type="match status" value="1"/>
</dbReference>
<dbReference type="GO" id="GO:0046620">
    <property type="term" value="P:regulation of organ growth"/>
    <property type="evidence" value="ECO:0007669"/>
    <property type="project" value="TreeGrafter"/>
</dbReference>
<evidence type="ECO:0000256" key="16">
    <source>
        <dbReference type="PROSITE-ProRule" id="PRU10141"/>
    </source>
</evidence>
<organism evidence="20 21">
    <name type="scientific">Ancylostoma ceylanicum</name>
    <dbReference type="NCBI Taxonomy" id="53326"/>
    <lineage>
        <taxon>Eukaryota</taxon>
        <taxon>Metazoa</taxon>
        <taxon>Ecdysozoa</taxon>
        <taxon>Nematoda</taxon>
        <taxon>Chromadorea</taxon>
        <taxon>Rhabditida</taxon>
        <taxon>Rhabditina</taxon>
        <taxon>Rhabditomorpha</taxon>
        <taxon>Strongyloidea</taxon>
        <taxon>Ancylostomatidae</taxon>
        <taxon>Ancylostomatinae</taxon>
        <taxon>Ancylostoma</taxon>
    </lineage>
</organism>
<comment type="similarity">
    <text evidence="3">Belongs to the protein kinase superfamily. AGC Ser/Thr protein kinase family.</text>
</comment>
<dbReference type="PROSITE" id="PS51285">
    <property type="entry name" value="AGC_KINASE_CTER"/>
    <property type="match status" value="1"/>
</dbReference>
<dbReference type="PANTHER" id="PTHR24356:SF418">
    <property type="entry name" value="SERINE_THREONINE-PROTEIN KINASE WARTS"/>
    <property type="match status" value="1"/>
</dbReference>
<dbReference type="GO" id="GO:0005737">
    <property type="term" value="C:cytoplasm"/>
    <property type="evidence" value="ECO:0007669"/>
    <property type="project" value="UniProtKB-SubCell"/>
</dbReference>
<dbReference type="FunFam" id="1.10.510.10:FF:000024">
    <property type="entry name" value="Probable serine/threonine-protein kinase cot-1"/>
    <property type="match status" value="1"/>
</dbReference>
<keyword evidence="9" id="KW-0479">Metal-binding</keyword>
<reference evidence="20 21" key="1">
    <citation type="submission" date="2013-05" db="EMBL/GenBank/DDBJ databases">
        <title>Draft genome of the parasitic nematode Anyclostoma ceylanicum.</title>
        <authorList>
            <person name="Mitreva M."/>
        </authorList>
    </citation>
    <scope>NUCLEOTIDE SEQUENCE [LARGE SCALE GENOMIC DNA]</scope>
</reference>
<dbReference type="InterPro" id="IPR008271">
    <property type="entry name" value="Ser/Thr_kinase_AS"/>
</dbReference>
<proteinExistence type="inferred from homology"/>
<dbReference type="CDD" id="cd21774">
    <property type="entry name" value="MobB_LATS"/>
    <property type="match status" value="1"/>
</dbReference>
<dbReference type="GO" id="GO:0005524">
    <property type="term" value="F:ATP binding"/>
    <property type="evidence" value="ECO:0007669"/>
    <property type="project" value="UniProtKB-UniRule"/>
</dbReference>
<feature type="region of interest" description="Disordered" evidence="17">
    <location>
        <begin position="213"/>
        <end position="239"/>
    </location>
</feature>
<evidence type="ECO:0000256" key="9">
    <source>
        <dbReference type="ARBA" id="ARBA00022723"/>
    </source>
</evidence>
<dbReference type="Pfam" id="PF00069">
    <property type="entry name" value="Pkinase"/>
    <property type="match status" value="2"/>
</dbReference>
<dbReference type="InterPro" id="IPR050236">
    <property type="entry name" value="Ser_Thr_kinase_AGC"/>
</dbReference>
<keyword evidence="7" id="KW-0597">Phosphoprotein</keyword>
<evidence type="ECO:0000256" key="13">
    <source>
        <dbReference type="ARBA" id="ARBA00022842"/>
    </source>
</evidence>
<dbReference type="GO" id="GO:0043065">
    <property type="term" value="P:positive regulation of apoptotic process"/>
    <property type="evidence" value="ECO:0007669"/>
    <property type="project" value="TreeGrafter"/>
</dbReference>
<evidence type="ECO:0000256" key="2">
    <source>
        <dbReference type="ARBA" id="ARBA00004496"/>
    </source>
</evidence>
<dbReference type="PROSITE" id="PS50011">
    <property type="entry name" value="PROTEIN_KINASE_DOM"/>
    <property type="match status" value="1"/>
</dbReference>
<feature type="compositionally biased region" description="Polar residues" evidence="17">
    <location>
        <begin position="63"/>
        <end position="79"/>
    </location>
</feature>
<dbReference type="PROSITE" id="PS00108">
    <property type="entry name" value="PROTEIN_KINASE_ST"/>
    <property type="match status" value="1"/>
</dbReference>
<comment type="catalytic activity">
    <reaction evidence="15">
        <text>L-seryl-[protein] + ATP = O-phospho-L-seryl-[protein] + ADP + H(+)</text>
        <dbReference type="Rhea" id="RHEA:17989"/>
        <dbReference type="Rhea" id="RHEA-COMP:9863"/>
        <dbReference type="Rhea" id="RHEA-COMP:11604"/>
        <dbReference type="ChEBI" id="CHEBI:15378"/>
        <dbReference type="ChEBI" id="CHEBI:29999"/>
        <dbReference type="ChEBI" id="CHEBI:30616"/>
        <dbReference type="ChEBI" id="CHEBI:83421"/>
        <dbReference type="ChEBI" id="CHEBI:456216"/>
        <dbReference type="EC" id="2.7.11.1"/>
    </reaction>
</comment>
<accession>A0A0D6M3N6</accession>
<dbReference type="PROSITE" id="PS00107">
    <property type="entry name" value="PROTEIN_KINASE_ATP"/>
    <property type="match status" value="1"/>
</dbReference>
<dbReference type="GO" id="GO:0046872">
    <property type="term" value="F:metal ion binding"/>
    <property type="evidence" value="ECO:0007669"/>
    <property type="project" value="UniProtKB-KW"/>
</dbReference>
<evidence type="ECO:0000259" key="18">
    <source>
        <dbReference type="PROSITE" id="PS50011"/>
    </source>
</evidence>
<name>A0A0D6M3N6_9BILA</name>
<comment type="subcellular location">
    <subcellularLocation>
        <location evidence="2">Cytoplasm</location>
    </subcellularLocation>
</comment>
<dbReference type="GO" id="GO:0000082">
    <property type="term" value="P:G1/S transition of mitotic cell cycle"/>
    <property type="evidence" value="ECO:0007669"/>
    <property type="project" value="TreeGrafter"/>
</dbReference>
<feature type="binding site" evidence="16">
    <location>
        <position position="649"/>
    </location>
    <ligand>
        <name>ATP</name>
        <dbReference type="ChEBI" id="CHEBI:30616"/>
    </ligand>
</feature>
<comment type="catalytic activity">
    <reaction evidence="14">
        <text>L-threonyl-[protein] + ATP = O-phospho-L-threonyl-[protein] + ADP + H(+)</text>
        <dbReference type="Rhea" id="RHEA:46608"/>
        <dbReference type="Rhea" id="RHEA-COMP:11060"/>
        <dbReference type="Rhea" id="RHEA-COMP:11605"/>
        <dbReference type="ChEBI" id="CHEBI:15378"/>
        <dbReference type="ChEBI" id="CHEBI:30013"/>
        <dbReference type="ChEBI" id="CHEBI:30616"/>
        <dbReference type="ChEBI" id="CHEBI:61977"/>
        <dbReference type="ChEBI" id="CHEBI:456216"/>
        <dbReference type="EC" id="2.7.11.1"/>
    </reaction>
</comment>
<keyword evidence="8" id="KW-0808">Transferase</keyword>
<keyword evidence="21" id="KW-1185">Reference proteome</keyword>
<dbReference type="InterPro" id="IPR011009">
    <property type="entry name" value="Kinase-like_dom_sf"/>
</dbReference>
<keyword evidence="12 16" id="KW-0067">ATP-binding</keyword>
<evidence type="ECO:0000256" key="11">
    <source>
        <dbReference type="ARBA" id="ARBA00022777"/>
    </source>
</evidence>
<feature type="region of interest" description="Disordered" evidence="17">
    <location>
        <begin position="61"/>
        <end position="85"/>
    </location>
</feature>
<evidence type="ECO:0000256" key="3">
    <source>
        <dbReference type="ARBA" id="ARBA00009903"/>
    </source>
</evidence>
<evidence type="ECO:0000256" key="5">
    <source>
        <dbReference type="ARBA" id="ARBA00022490"/>
    </source>
</evidence>
<dbReference type="Gene3D" id="1.10.510.10">
    <property type="entry name" value="Transferase(Phosphotransferase) domain 1"/>
    <property type="match status" value="2"/>
</dbReference>
<dbReference type="Gene3D" id="3.30.200.20">
    <property type="entry name" value="Phosphorylase Kinase, domain 1"/>
    <property type="match status" value="2"/>
</dbReference>
<dbReference type="GO" id="GO:1900181">
    <property type="term" value="P:negative regulation of protein localization to nucleus"/>
    <property type="evidence" value="ECO:0007669"/>
    <property type="project" value="UniProtKB-ARBA"/>
</dbReference>
<keyword evidence="13" id="KW-0460">Magnesium</keyword>
<dbReference type="SMART" id="SM00133">
    <property type="entry name" value="S_TK_X"/>
    <property type="match status" value="1"/>
</dbReference>
<dbReference type="SUPFAM" id="SSF56112">
    <property type="entry name" value="Protein kinase-like (PK-like)"/>
    <property type="match status" value="1"/>
</dbReference>
<evidence type="ECO:0000256" key="6">
    <source>
        <dbReference type="ARBA" id="ARBA00022527"/>
    </source>
</evidence>
<dbReference type="Proteomes" id="UP000054495">
    <property type="component" value="Unassembled WGS sequence"/>
</dbReference>
<feature type="domain" description="Protein kinase" evidence="18">
    <location>
        <begin position="610"/>
        <end position="918"/>
    </location>
</feature>
<feature type="domain" description="AGC-kinase C-terminal" evidence="19">
    <location>
        <begin position="919"/>
        <end position="984"/>
    </location>
</feature>
<dbReference type="EMBL" id="KE124806">
    <property type="protein sequence ID" value="EPB78749.1"/>
    <property type="molecule type" value="Genomic_DNA"/>
</dbReference>
<dbReference type="InterPro" id="IPR000961">
    <property type="entry name" value="AGC-kinase_C"/>
</dbReference>
<evidence type="ECO:0000256" key="10">
    <source>
        <dbReference type="ARBA" id="ARBA00022741"/>
    </source>
</evidence>
<evidence type="ECO:0000256" key="8">
    <source>
        <dbReference type="ARBA" id="ARBA00022679"/>
    </source>
</evidence>
<dbReference type="GO" id="GO:0071944">
    <property type="term" value="C:cell periphery"/>
    <property type="evidence" value="ECO:0007669"/>
    <property type="project" value="UniProtKB-ARBA"/>
</dbReference>
<keyword evidence="6" id="KW-0723">Serine/threonine-protein kinase</keyword>
<evidence type="ECO:0000256" key="14">
    <source>
        <dbReference type="ARBA" id="ARBA00047899"/>
    </source>
</evidence>
<dbReference type="GO" id="GO:0035329">
    <property type="term" value="P:hippo signaling"/>
    <property type="evidence" value="ECO:0007669"/>
    <property type="project" value="TreeGrafter"/>
</dbReference>
<dbReference type="FunFam" id="3.30.200.20:FF:000391">
    <property type="entry name" value="Large tumor suppressor kinase 1"/>
    <property type="match status" value="1"/>
</dbReference>
<gene>
    <name evidence="20" type="ORF">ANCCEY_02139</name>
</gene>
<comment type="cofactor">
    <cofactor evidence="1">
        <name>Mg(2+)</name>
        <dbReference type="ChEBI" id="CHEBI:18420"/>
    </cofactor>
</comment>
<evidence type="ECO:0000256" key="12">
    <source>
        <dbReference type="ARBA" id="ARBA00022840"/>
    </source>
</evidence>
<feature type="compositionally biased region" description="Polar residues" evidence="17">
    <location>
        <begin position="253"/>
        <end position="282"/>
    </location>
</feature>
<dbReference type="SMART" id="SM00220">
    <property type="entry name" value="S_TKc"/>
    <property type="match status" value="1"/>
</dbReference>
<dbReference type="GO" id="GO:0007010">
    <property type="term" value="P:cytoskeleton organization"/>
    <property type="evidence" value="ECO:0007669"/>
    <property type="project" value="UniProtKB-ARBA"/>
</dbReference>
<evidence type="ECO:0000256" key="15">
    <source>
        <dbReference type="ARBA" id="ARBA00048679"/>
    </source>
</evidence>
<dbReference type="InterPro" id="IPR017441">
    <property type="entry name" value="Protein_kinase_ATP_BS"/>
</dbReference>
<feature type="region of interest" description="Disordered" evidence="17">
    <location>
        <begin position="253"/>
        <end position="286"/>
    </location>
</feature>
<dbReference type="AlphaFoldDB" id="A0A0D6M3N6"/>
<dbReference type="EC" id="2.7.11.1" evidence="4"/>
<evidence type="ECO:0000313" key="21">
    <source>
        <dbReference type="Proteomes" id="UP000054495"/>
    </source>
</evidence>
<protein>
    <recommendedName>
        <fullName evidence="4">non-specific serine/threonine protein kinase</fullName>
        <ecNumber evidence="4">2.7.11.1</ecNumber>
    </recommendedName>
</protein>
<evidence type="ECO:0000256" key="17">
    <source>
        <dbReference type="SAM" id="MobiDB-lite"/>
    </source>
</evidence>
<keyword evidence="11 20" id="KW-0418">Kinase</keyword>
<dbReference type="InterPro" id="IPR000719">
    <property type="entry name" value="Prot_kinase_dom"/>
</dbReference>
<evidence type="ECO:0000313" key="20">
    <source>
        <dbReference type="EMBL" id="EPB78749.1"/>
    </source>
</evidence>
<evidence type="ECO:0000259" key="19">
    <source>
        <dbReference type="PROSITE" id="PS51285"/>
    </source>
</evidence>
<keyword evidence="5" id="KW-0963">Cytoplasm</keyword>
<sequence>MRANGHRADNNLQAIRNVLLTPLLSHMAADAELVERLRGRDVRVGRHRDKLELIRDSLRPFEQTGSDAPSATAEQTASHVDSHSPVVDTAVNSGIAEQQRAMVDSLIAQGYEQDAAFYALKLVKFVSTAAAIDVLKHINHDHANMDETKNFGTLKMVNYYECEYRRVERLLCVLAPSNTQATANGNVHMQSKMTNGASNGNLYPLQFVPNVEDSASSRSTSPLPPQMPSPTSGGMPTFVSAAGHMATSTASFVSMAGPSTNSSPHSGAPNAPQSGSVQSSSPHKALRRQYTPVAPDYHRTHVHISTTPYTSDFYQQQVRSQQANYKPSIYIERGSERPVGVMKQHYVVRDTYKSPLDSSISAPMGQSTSHVQIGGVPSHLSRYGQQPHPVIRTTFSAAPLKSMVNINVSPINAATDTRAYRLDVAGRDGVSSVHGIPGQITGVQNIMVDPDMSHRGFIGYEDELRPKHPGNDAMPSTSKEQPIPVRHDRLERTYGVPIQHASARAEPPQNPVTRCTSPLPESISNRLKQQKYEKYVKPCKPRMFCFFMEQHVERLLAQYKERMKRAHQLQREMEAANLPEPMKQKMLDFLQQKESRYMRLRRQKMNKDMFEVLQHIGVGAFGRVSLVKKKDSGQVYAMKSLLKKDVIMKQQAAHVKAERDILAEADSPWIVKLFFSFQDDRCLYFVMEYVPGGDMMQLLINKGIFEEKLARFYIAELTCAIEYVHSLGFIHRDIKPDNILIDQQGHIKLTDFGLCTGLRWTHDRRYYGPENESEPSHIRVDSFSLPPEVAAIEQNMKVLNIRHQKKRDQAHSVVGTGNYMAPEVILKIGHTQLCDWWSVGVILYEMVFGRPPFMSVADDPKETQYKIINWPRYLDVSPRAGGGHLSRDCISLIQRLCCDKNNRIGSIGAREVMDHPWFRGIDFKNLRSTRAEFIPRVEHAEDTSNFEAVEINESPFETLGKRAPNNPAFYEFTFRHFFDTDGQGCPSLRPPQKRPPLAPLFEGTGARHETCGTTDSIIERESAERVVKLRQDTIRCNAMDRVDLGVNLEKCALETPIERRCEFPGVHLELGGQSRYDAGEIPGASTFQAIFEDPEKVEVRRGQIGDYGGWVR</sequence>
<keyword evidence="10 16" id="KW-0547">Nucleotide-binding</keyword>
<evidence type="ECO:0000256" key="7">
    <source>
        <dbReference type="ARBA" id="ARBA00022553"/>
    </source>
</evidence>
<dbReference type="GO" id="GO:0004674">
    <property type="term" value="F:protein serine/threonine kinase activity"/>
    <property type="evidence" value="ECO:0007669"/>
    <property type="project" value="UniProtKB-KW"/>
</dbReference>